<dbReference type="GO" id="GO:0005694">
    <property type="term" value="C:chromosome"/>
    <property type="evidence" value="ECO:0007669"/>
    <property type="project" value="TreeGrafter"/>
</dbReference>
<accession>A0A2K8UHZ4</accession>
<dbReference type="PANTHER" id="PTHR33375:SF1">
    <property type="entry name" value="CHROMOSOME-PARTITIONING PROTEIN PARB-RELATED"/>
    <property type="match status" value="1"/>
</dbReference>
<dbReference type="PANTHER" id="PTHR33375">
    <property type="entry name" value="CHROMOSOME-PARTITIONING PROTEIN PARB-RELATED"/>
    <property type="match status" value="1"/>
</dbReference>
<organism evidence="6 7">
    <name type="scientific">Candidatus Thiodictyon syntrophicum</name>
    <dbReference type="NCBI Taxonomy" id="1166950"/>
    <lineage>
        <taxon>Bacteria</taxon>
        <taxon>Pseudomonadati</taxon>
        <taxon>Pseudomonadota</taxon>
        <taxon>Gammaproteobacteria</taxon>
        <taxon>Chromatiales</taxon>
        <taxon>Chromatiaceae</taxon>
        <taxon>Thiodictyon</taxon>
    </lineage>
</organism>
<keyword evidence="2" id="KW-0159">Chromosome partition</keyword>
<evidence type="ECO:0000256" key="2">
    <source>
        <dbReference type="ARBA" id="ARBA00022829"/>
    </source>
</evidence>
<reference evidence="6 7" key="1">
    <citation type="submission" date="2017-03" db="EMBL/GenBank/DDBJ databases">
        <title>Complete genome sequence of Candidatus 'Thiodictyon syntrophicum' sp. nov. strain Cad16T, a photolithoautotroph purple sulfur bacterium isolated from an alpine meromictic lake.</title>
        <authorList>
            <person name="Luedin S.M."/>
            <person name="Pothier J.F."/>
            <person name="Danza F."/>
            <person name="Storelli N."/>
            <person name="Wittwer M."/>
            <person name="Tonolla M."/>
        </authorList>
    </citation>
    <scope>NUCLEOTIDE SEQUENCE [LARGE SCALE GENOMIC DNA]</scope>
    <source>
        <strain evidence="6 7">Cad16T</strain>
        <plasmid evidence="7">Plasmid pts417</plasmid>
    </source>
</reference>
<dbReference type="SUPFAM" id="SSF110849">
    <property type="entry name" value="ParB/Sulfiredoxin"/>
    <property type="match status" value="1"/>
</dbReference>
<dbReference type="Gene3D" id="3.90.1530.30">
    <property type="match status" value="1"/>
</dbReference>
<dbReference type="GO" id="GO:0003677">
    <property type="term" value="F:DNA binding"/>
    <property type="evidence" value="ECO:0007669"/>
    <property type="project" value="UniProtKB-KW"/>
</dbReference>
<dbReference type="NCBIfam" id="TIGR03734">
    <property type="entry name" value="PRTRC_parB"/>
    <property type="match status" value="1"/>
</dbReference>
<protein>
    <recommendedName>
        <fullName evidence="5">ParB-like N-terminal domain-containing protein</fullName>
    </recommendedName>
</protein>
<dbReference type="SMART" id="SM00470">
    <property type="entry name" value="ParB"/>
    <property type="match status" value="1"/>
</dbReference>
<dbReference type="Proteomes" id="UP000232638">
    <property type="component" value="Plasmid pTs417"/>
</dbReference>
<dbReference type="InterPro" id="IPR041468">
    <property type="entry name" value="HTH_ParB/Spo0J"/>
</dbReference>
<feature type="compositionally biased region" description="Low complexity" evidence="4">
    <location>
        <begin position="356"/>
        <end position="373"/>
    </location>
</feature>
<dbReference type="FunFam" id="3.90.1530.30:FF:000001">
    <property type="entry name" value="Chromosome partitioning protein ParB"/>
    <property type="match status" value="1"/>
</dbReference>
<name>A0A2K8UHZ4_9GAMM</name>
<dbReference type="InterPro" id="IPR003115">
    <property type="entry name" value="ParB_N"/>
</dbReference>
<keyword evidence="6" id="KW-0614">Plasmid</keyword>
<keyword evidence="3" id="KW-0238">DNA-binding</keyword>
<feature type="region of interest" description="Disordered" evidence="4">
    <location>
        <begin position="356"/>
        <end position="401"/>
    </location>
</feature>
<geneLocation type="plasmid" evidence="7">
    <name>pts417</name>
</geneLocation>
<dbReference type="Pfam" id="PF02195">
    <property type="entry name" value="ParB_N"/>
    <property type="match status" value="1"/>
</dbReference>
<sequence length="585" mass="63384">MQTHPVIPEAAIPPPSAEDGQLSWLPVSVITPRAGHNPRRHFDVAKMRELVESVRTQGIIQPIVVRAIDGGCYQIIAGERRWRAAREAGLDEIPAFVRVVDDLQSMQMSMVENTHRDDLVPSEEAQKARDLLTLCHGDRDEARRRLGWSETRLKSRLALLNCTPAVLAALDARTLNLGHGELLATLPAENQDANLPRIIAQRISVAALLERIGQVARPLKPAIFDKTGCLDCHHNSAVQRELFETYLDGAKCANMKCFGGKTMVALAGKKLSLAEQYQAVWLDTERAPGTFAVLEATGVHGVGPQQFGQGCRGCANFGVLLATVPGHEGQITEDVCFNPTCRAEKQQGYRRLLATPQDAPAATDPGTVAAPAARPKKRQAAATQQPAGESPHAEATPQKVQDVTDAKLRAIAADLAQEDARVARAVRLYALLRDTGFTDTEKLGVVAVPIARASAMTVLVALADAQCVALEAALVRYVLMERNDGDLPGATVAILTTTQTDLTQRFRVDEPFLRAHRKAGMDALLREAGFAAWYDATHGEARYARLMQGKVDAIIAAALAPGAFDWSCFVPQAVVGRFKTLARRT</sequence>
<evidence type="ECO:0000259" key="5">
    <source>
        <dbReference type="SMART" id="SM00470"/>
    </source>
</evidence>
<dbReference type="SUPFAM" id="SSF109709">
    <property type="entry name" value="KorB DNA-binding domain-like"/>
    <property type="match status" value="1"/>
</dbReference>
<comment type="similarity">
    <text evidence="1">Belongs to the ParB family.</text>
</comment>
<keyword evidence="7" id="KW-1185">Reference proteome</keyword>
<dbReference type="InterPro" id="IPR022396">
    <property type="entry name" value="PRTRC_ParB"/>
</dbReference>
<dbReference type="NCBIfam" id="TIGR00180">
    <property type="entry name" value="parB_part"/>
    <property type="match status" value="1"/>
</dbReference>
<evidence type="ECO:0000256" key="4">
    <source>
        <dbReference type="SAM" id="MobiDB-lite"/>
    </source>
</evidence>
<proteinExistence type="inferred from homology"/>
<dbReference type="GO" id="GO:0007059">
    <property type="term" value="P:chromosome segregation"/>
    <property type="evidence" value="ECO:0007669"/>
    <property type="project" value="UniProtKB-KW"/>
</dbReference>
<evidence type="ECO:0000313" key="6">
    <source>
        <dbReference type="EMBL" id="AUB85142.1"/>
    </source>
</evidence>
<dbReference type="InterPro" id="IPR036086">
    <property type="entry name" value="ParB/Sulfiredoxin_sf"/>
</dbReference>
<feature type="domain" description="ParB-like N-terminal" evidence="5">
    <location>
        <begin position="23"/>
        <end position="114"/>
    </location>
</feature>
<dbReference type="AlphaFoldDB" id="A0A2K8UHZ4"/>
<dbReference type="OrthoDB" id="9796891at2"/>
<evidence type="ECO:0000256" key="1">
    <source>
        <dbReference type="ARBA" id="ARBA00006295"/>
    </source>
</evidence>
<dbReference type="InterPro" id="IPR004437">
    <property type="entry name" value="ParB/RepB/Spo0J"/>
</dbReference>
<dbReference type="Pfam" id="PF17762">
    <property type="entry name" value="HTH_ParB"/>
    <property type="match status" value="1"/>
</dbReference>
<dbReference type="Gene3D" id="1.10.10.2830">
    <property type="match status" value="1"/>
</dbReference>
<evidence type="ECO:0000313" key="7">
    <source>
        <dbReference type="Proteomes" id="UP000232638"/>
    </source>
</evidence>
<dbReference type="EMBL" id="CP020371">
    <property type="protein sequence ID" value="AUB85142.1"/>
    <property type="molecule type" value="Genomic_DNA"/>
</dbReference>
<dbReference type="KEGG" id="tsy:THSYN_29915"/>
<dbReference type="RefSeq" id="WP_100922790.1">
    <property type="nucleotide sequence ID" value="NZ_CP020371.1"/>
</dbReference>
<dbReference type="InterPro" id="IPR050336">
    <property type="entry name" value="Chromosome_partition/occlusion"/>
</dbReference>
<dbReference type="CDD" id="cd16393">
    <property type="entry name" value="SPO0J_N"/>
    <property type="match status" value="1"/>
</dbReference>
<gene>
    <name evidence="6" type="ORF">THSYN_29915</name>
</gene>
<evidence type="ECO:0000256" key="3">
    <source>
        <dbReference type="ARBA" id="ARBA00023125"/>
    </source>
</evidence>